<accession>A0A843WB11</accession>
<comment type="caution">
    <text evidence="2">The sequence shown here is derived from an EMBL/GenBank/DDBJ whole genome shotgun (WGS) entry which is preliminary data.</text>
</comment>
<evidence type="ECO:0000313" key="2">
    <source>
        <dbReference type="EMBL" id="MQM02851.1"/>
    </source>
</evidence>
<gene>
    <name evidence="2" type="ORF">Taro_035622</name>
</gene>
<dbReference type="Proteomes" id="UP000652761">
    <property type="component" value="Unassembled WGS sequence"/>
</dbReference>
<keyword evidence="1" id="KW-0175">Coiled coil</keyword>
<dbReference type="EMBL" id="NMUH01002927">
    <property type="protein sequence ID" value="MQM02851.1"/>
    <property type="molecule type" value="Genomic_DNA"/>
</dbReference>
<feature type="coiled-coil region" evidence="1">
    <location>
        <begin position="215"/>
        <end position="259"/>
    </location>
</feature>
<proteinExistence type="predicted"/>
<dbReference type="AlphaFoldDB" id="A0A843WB11"/>
<name>A0A843WB11_COLES</name>
<organism evidence="2 3">
    <name type="scientific">Colocasia esculenta</name>
    <name type="common">Wild taro</name>
    <name type="synonym">Arum esculentum</name>
    <dbReference type="NCBI Taxonomy" id="4460"/>
    <lineage>
        <taxon>Eukaryota</taxon>
        <taxon>Viridiplantae</taxon>
        <taxon>Streptophyta</taxon>
        <taxon>Embryophyta</taxon>
        <taxon>Tracheophyta</taxon>
        <taxon>Spermatophyta</taxon>
        <taxon>Magnoliopsida</taxon>
        <taxon>Liliopsida</taxon>
        <taxon>Araceae</taxon>
        <taxon>Aroideae</taxon>
        <taxon>Colocasieae</taxon>
        <taxon>Colocasia</taxon>
    </lineage>
</organism>
<evidence type="ECO:0000256" key="1">
    <source>
        <dbReference type="SAM" id="Coils"/>
    </source>
</evidence>
<protein>
    <submittedName>
        <fullName evidence="2">Uncharacterized protein</fullName>
    </submittedName>
</protein>
<keyword evidence="3" id="KW-1185">Reference proteome</keyword>
<sequence length="285" mass="32300">LNLKNSGKNLRDTSRTGHEGLEEKTLEILCETRLLKALIRRLGASSGDPLRLEGALNIEEGFLDLGVQATSTQNRFKRRFRALLGLAEESFFGNLISHELDSNIATTSCAVNPCWRQHLCRQVLPVFKDMRKEGRHPTRPEIFQMTQARTAPNGSVMWSNEQSRQVMDQMTQLMNPTPSEESDGTAHLVVLTPEEAFRQTLRSWYEPSEGGSSCNTAYQRLLQEQSQQKSEMSQQKSEIERMKKIIEDQEQRIAAQSTDIDVRVEAQVEAQLEARVEARLAALQT</sequence>
<reference evidence="2" key="1">
    <citation type="submission" date="2017-07" db="EMBL/GenBank/DDBJ databases">
        <title>Taro Niue Genome Assembly and Annotation.</title>
        <authorList>
            <person name="Atibalentja N."/>
            <person name="Keating K."/>
            <person name="Fields C.J."/>
        </authorList>
    </citation>
    <scope>NUCLEOTIDE SEQUENCE</scope>
    <source>
        <strain evidence="2">Niue_2</strain>
        <tissue evidence="2">Leaf</tissue>
    </source>
</reference>
<feature type="non-terminal residue" evidence="2">
    <location>
        <position position="285"/>
    </location>
</feature>
<evidence type="ECO:0000313" key="3">
    <source>
        <dbReference type="Proteomes" id="UP000652761"/>
    </source>
</evidence>
<feature type="non-terminal residue" evidence="2">
    <location>
        <position position="1"/>
    </location>
</feature>